<dbReference type="PROSITE" id="PS00061">
    <property type="entry name" value="ADH_SHORT"/>
    <property type="match status" value="1"/>
</dbReference>
<protein>
    <submittedName>
        <fullName evidence="3">3-oxoacyl-[acyl-carrier protein] reductase</fullName>
    </submittedName>
</protein>
<dbReference type="Pfam" id="PF13561">
    <property type="entry name" value="adh_short_C2"/>
    <property type="match status" value="1"/>
</dbReference>
<comment type="similarity">
    <text evidence="1">Belongs to the short-chain dehydrogenases/reductases (SDR) family.</text>
</comment>
<dbReference type="RefSeq" id="WP_073151132.1">
    <property type="nucleotide sequence ID" value="NZ_FQVL01000001.1"/>
</dbReference>
<accession>A0A1M4TBJ8</accession>
<dbReference type="InterPro" id="IPR036291">
    <property type="entry name" value="NAD(P)-bd_dom_sf"/>
</dbReference>
<keyword evidence="2" id="KW-0560">Oxidoreductase</keyword>
<dbReference type="Proteomes" id="UP000184476">
    <property type="component" value="Unassembled WGS sequence"/>
</dbReference>
<dbReference type="InterPro" id="IPR002347">
    <property type="entry name" value="SDR_fam"/>
</dbReference>
<dbReference type="STRING" id="112248.SAMN05444392_101396"/>
<dbReference type="NCBIfam" id="NF047420">
    <property type="entry name" value="EF_P_mod_YmfI"/>
    <property type="match status" value="1"/>
</dbReference>
<dbReference type="InterPro" id="IPR050259">
    <property type="entry name" value="SDR"/>
</dbReference>
<evidence type="ECO:0000256" key="2">
    <source>
        <dbReference type="ARBA" id="ARBA00023002"/>
    </source>
</evidence>
<dbReference type="PANTHER" id="PTHR42879">
    <property type="entry name" value="3-OXOACYL-(ACYL-CARRIER-PROTEIN) REDUCTASE"/>
    <property type="match status" value="1"/>
</dbReference>
<dbReference type="GO" id="GO:0016491">
    <property type="term" value="F:oxidoreductase activity"/>
    <property type="evidence" value="ECO:0007669"/>
    <property type="project" value="UniProtKB-KW"/>
</dbReference>
<reference evidence="3 4" key="1">
    <citation type="submission" date="2016-11" db="EMBL/GenBank/DDBJ databases">
        <authorList>
            <person name="Jaros S."/>
            <person name="Januszkiewicz K."/>
            <person name="Wedrychowicz H."/>
        </authorList>
    </citation>
    <scope>NUCLEOTIDE SEQUENCE [LARGE SCALE GENOMIC DNA]</scope>
    <source>
        <strain evidence="3 4">DSM 44666</strain>
    </source>
</reference>
<dbReference type="SUPFAM" id="SSF51735">
    <property type="entry name" value="NAD(P)-binding Rossmann-fold domains"/>
    <property type="match status" value="1"/>
</dbReference>
<dbReference type="AlphaFoldDB" id="A0A1M4TBJ8"/>
<evidence type="ECO:0000313" key="4">
    <source>
        <dbReference type="Proteomes" id="UP000184476"/>
    </source>
</evidence>
<dbReference type="OrthoDB" id="9803333at2"/>
<dbReference type="Gene3D" id="3.40.50.720">
    <property type="entry name" value="NAD(P)-binding Rossmann-like Domain"/>
    <property type="match status" value="1"/>
</dbReference>
<dbReference type="PANTHER" id="PTHR42879:SF2">
    <property type="entry name" value="3-OXOACYL-[ACYL-CARRIER-PROTEIN] REDUCTASE FABG"/>
    <property type="match status" value="1"/>
</dbReference>
<dbReference type="EMBL" id="FQVL01000001">
    <property type="protein sequence ID" value="SHE41758.1"/>
    <property type="molecule type" value="Genomic_DNA"/>
</dbReference>
<gene>
    <name evidence="3" type="ORF">SAMN05444392_101396</name>
</gene>
<dbReference type="PRINTS" id="PR00081">
    <property type="entry name" value="GDHRDH"/>
</dbReference>
<dbReference type="GO" id="GO:0032787">
    <property type="term" value="P:monocarboxylic acid metabolic process"/>
    <property type="evidence" value="ECO:0007669"/>
    <property type="project" value="UniProtKB-ARBA"/>
</dbReference>
<dbReference type="PRINTS" id="PR00080">
    <property type="entry name" value="SDRFAMILY"/>
</dbReference>
<name>A0A1M4TBJ8_9BACL</name>
<sequence length="238" mass="26166">MQVAWVSGASGDIGLAITKRLLVSGYHVAALYYQHATHLEKLAGNDRLIILPIDIRDGEQIHACYREICWRWREPSICIHAAGHAHTALLQDEDETTYQQMMDVHMGGAFRMVRMSLPAMIRNRYGRVILLSSIWAEVGGAGEVLYSAAKGAINGFTKALAKEVAPSKITVNAIAPGAVEGQMLQNQLSTDEQEALKEEIPLGRMAHPSEIASLVEYLCRPEASYITGQVLRIDGGWI</sequence>
<dbReference type="InterPro" id="IPR020904">
    <property type="entry name" value="Sc_DH/Rdtase_CS"/>
</dbReference>
<evidence type="ECO:0000313" key="3">
    <source>
        <dbReference type="EMBL" id="SHE41758.1"/>
    </source>
</evidence>
<keyword evidence="4" id="KW-1185">Reference proteome</keyword>
<organism evidence="3 4">
    <name type="scientific">Seinonella peptonophila</name>
    <dbReference type="NCBI Taxonomy" id="112248"/>
    <lineage>
        <taxon>Bacteria</taxon>
        <taxon>Bacillati</taxon>
        <taxon>Bacillota</taxon>
        <taxon>Bacilli</taxon>
        <taxon>Bacillales</taxon>
        <taxon>Thermoactinomycetaceae</taxon>
        <taxon>Seinonella</taxon>
    </lineage>
</organism>
<dbReference type="CDD" id="cd05233">
    <property type="entry name" value="SDR_c"/>
    <property type="match status" value="1"/>
</dbReference>
<dbReference type="FunFam" id="3.40.50.720:FF:000173">
    <property type="entry name" value="3-oxoacyl-[acyl-carrier protein] reductase"/>
    <property type="match status" value="1"/>
</dbReference>
<proteinExistence type="inferred from homology"/>
<evidence type="ECO:0000256" key="1">
    <source>
        <dbReference type="ARBA" id="ARBA00006484"/>
    </source>
</evidence>